<comment type="caution">
    <text evidence="2">The sequence shown here is derived from an EMBL/GenBank/DDBJ whole genome shotgun (WGS) entry which is preliminary data.</text>
</comment>
<evidence type="ECO:0000259" key="1">
    <source>
        <dbReference type="PROSITE" id="PS50097"/>
    </source>
</evidence>
<dbReference type="InterPro" id="IPR011333">
    <property type="entry name" value="SKP1/BTB/POZ_sf"/>
</dbReference>
<organism evidence="2 3">
    <name type="scientific">Botryotinia narcissicola</name>
    <dbReference type="NCBI Taxonomy" id="278944"/>
    <lineage>
        <taxon>Eukaryota</taxon>
        <taxon>Fungi</taxon>
        <taxon>Dikarya</taxon>
        <taxon>Ascomycota</taxon>
        <taxon>Pezizomycotina</taxon>
        <taxon>Leotiomycetes</taxon>
        <taxon>Helotiales</taxon>
        <taxon>Sclerotiniaceae</taxon>
        <taxon>Botryotinia</taxon>
    </lineage>
</organism>
<dbReference type="PROSITE" id="PS50097">
    <property type="entry name" value="BTB"/>
    <property type="match status" value="1"/>
</dbReference>
<name>A0A4Z1IZA4_9HELO</name>
<dbReference type="Gene3D" id="3.30.710.10">
    <property type="entry name" value="Potassium Channel Kv1.1, Chain A"/>
    <property type="match status" value="1"/>
</dbReference>
<keyword evidence="3" id="KW-1185">Reference proteome</keyword>
<sequence length="331" mass="37859">MSSAIYNILMSDTIIRHASSGMVTVIVGTEGIPFFFHESLLCQKSPWFRFHLENQMAEDYDIGSAVELSSIESSFQEFQQAQRKIIYRYKDDIHTFNQFFGWIYEPTYPLPRRDPDNYSSSTHISEWVILHQLAVEMVVLDLAHEALSEYVLCRDTSRTGYWIPLPAEIQFIYQNQATTYDLRSLIVLKMRSLYFSNGFAGLQRELSDICDCHSDSHTDVSAELQRHSEQIAPYSYENCSIHSPNNIDLFQNSNSPLEVESSLLHSSEYLEDISTLDLDDSPPHLSDCDTISTEEEDAHSDQGRIEAIAEYHESRDTLMSFDEGSGGSILN</sequence>
<protein>
    <recommendedName>
        <fullName evidence="1">BTB domain-containing protein</fullName>
    </recommendedName>
</protein>
<gene>
    <name evidence="2" type="ORF">BOTNAR_0066g00240</name>
</gene>
<feature type="domain" description="BTB" evidence="1">
    <location>
        <begin position="21"/>
        <end position="112"/>
    </location>
</feature>
<dbReference type="OrthoDB" id="3552659at2759"/>
<evidence type="ECO:0000313" key="2">
    <source>
        <dbReference type="EMBL" id="TGO66184.1"/>
    </source>
</evidence>
<reference evidence="2 3" key="1">
    <citation type="submission" date="2017-12" db="EMBL/GenBank/DDBJ databases">
        <title>Comparative genomics of Botrytis spp.</title>
        <authorList>
            <person name="Valero-Jimenez C.A."/>
            <person name="Tapia P."/>
            <person name="Veloso J."/>
            <person name="Silva-Moreno E."/>
            <person name="Staats M."/>
            <person name="Valdes J.H."/>
            <person name="Van Kan J.A.L."/>
        </authorList>
    </citation>
    <scope>NUCLEOTIDE SEQUENCE [LARGE SCALE GENOMIC DNA]</scope>
    <source>
        <strain evidence="2 3">MUCL2120</strain>
    </source>
</reference>
<dbReference type="InterPro" id="IPR000210">
    <property type="entry name" value="BTB/POZ_dom"/>
</dbReference>
<dbReference type="AlphaFoldDB" id="A0A4Z1IZA4"/>
<dbReference type="EMBL" id="PQXJ01000066">
    <property type="protein sequence ID" value="TGO66184.1"/>
    <property type="molecule type" value="Genomic_DNA"/>
</dbReference>
<dbReference type="Proteomes" id="UP000297452">
    <property type="component" value="Unassembled WGS sequence"/>
</dbReference>
<accession>A0A4Z1IZA4</accession>
<proteinExistence type="predicted"/>
<evidence type="ECO:0000313" key="3">
    <source>
        <dbReference type="Proteomes" id="UP000297452"/>
    </source>
</evidence>